<dbReference type="PROSITE" id="PS00092">
    <property type="entry name" value="N6_MTASE"/>
    <property type="match status" value="1"/>
</dbReference>
<evidence type="ECO:0000256" key="2">
    <source>
        <dbReference type="ARBA" id="ARBA00022490"/>
    </source>
</evidence>
<gene>
    <name evidence="5" type="primary">EFM5</name>
    <name evidence="6" type="ORF">K444DRAFT_578893</name>
</gene>
<dbReference type="GO" id="GO:0032259">
    <property type="term" value="P:methylation"/>
    <property type="evidence" value="ECO:0007669"/>
    <property type="project" value="UniProtKB-KW"/>
</dbReference>
<dbReference type="AlphaFoldDB" id="A0A2J6TWE3"/>
<dbReference type="GO" id="GO:0016279">
    <property type="term" value="F:protein-lysine N-methyltransferase activity"/>
    <property type="evidence" value="ECO:0007669"/>
    <property type="project" value="UniProtKB-UniRule"/>
</dbReference>
<reference evidence="6 7" key="1">
    <citation type="submission" date="2016-04" db="EMBL/GenBank/DDBJ databases">
        <title>A degradative enzymes factory behind the ericoid mycorrhizal symbiosis.</title>
        <authorList>
            <consortium name="DOE Joint Genome Institute"/>
            <person name="Martino E."/>
            <person name="Morin E."/>
            <person name="Grelet G."/>
            <person name="Kuo A."/>
            <person name="Kohler A."/>
            <person name="Daghino S."/>
            <person name="Barry K."/>
            <person name="Choi C."/>
            <person name="Cichocki N."/>
            <person name="Clum A."/>
            <person name="Copeland A."/>
            <person name="Hainaut M."/>
            <person name="Haridas S."/>
            <person name="Labutti K."/>
            <person name="Lindquist E."/>
            <person name="Lipzen A."/>
            <person name="Khouja H.-R."/>
            <person name="Murat C."/>
            <person name="Ohm R."/>
            <person name="Olson A."/>
            <person name="Spatafora J."/>
            <person name="Veneault-Fourrey C."/>
            <person name="Henrissat B."/>
            <person name="Grigoriev I."/>
            <person name="Martin F."/>
            <person name="Perotto S."/>
        </authorList>
    </citation>
    <scope>NUCLEOTIDE SEQUENCE [LARGE SCALE GENOMIC DNA]</scope>
    <source>
        <strain evidence="6 7">E</strain>
    </source>
</reference>
<dbReference type="InterPro" id="IPR002052">
    <property type="entry name" value="DNA_methylase_N6_adenine_CS"/>
</dbReference>
<dbReference type="HAMAP" id="MF_03187">
    <property type="entry name" value="Methyltr_EFM5"/>
    <property type="match status" value="1"/>
</dbReference>
<dbReference type="GO" id="GO:0003676">
    <property type="term" value="F:nucleic acid binding"/>
    <property type="evidence" value="ECO:0007669"/>
    <property type="project" value="InterPro"/>
</dbReference>
<dbReference type="FunCoup" id="A0A2J6TWE3">
    <property type="interactions" value="305"/>
</dbReference>
<accession>A0A2J6TWE3</accession>
<dbReference type="Proteomes" id="UP000235371">
    <property type="component" value="Unassembled WGS sequence"/>
</dbReference>
<evidence type="ECO:0000256" key="3">
    <source>
        <dbReference type="ARBA" id="ARBA00022603"/>
    </source>
</evidence>
<dbReference type="InterPro" id="IPR041370">
    <property type="entry name" value="Mlase_EEF1AKMT1/ZCCHC4"/>
</dbReference>
<evidence type="ECO:0000256" key="4">
    <source>
        <dbReference type="ARBA" id="ARBA00022679"/>
    </source>
</evidence>
<dbReference type="EMBL" id="KZ613740">
    <property type="protein sequence ID" value="PMD67343.1"/>
    <property type="molecule type" value="Genomic_DNA"/>
</dbReference>
<keyword evidence="2 5" id="KW-0963">Cytoplasm</keyword>
<dbReference type="OrthoDB" id="206354at2759"/>
<organism evidence="6 7">
    <name type="scientific">Hyaloscypha bicolor E</name>
    <dbReference type="NCBI Taxonomy" id="1095630"/>
    <lineage>
        <taxon>Eukaryota</taxon>
        <taxon>Fungi</taxon>
        <taxon>Dikarya</taxon>
        <taxon>Ascomycota</taxon>
        <taxon>Pezizomycotina</taxon>
        <taxon>Leotiomycetes</taxon>
        <taxon>Helotiales</taxon>
        <taxon>Hyaloscyphaceae</taxon>
        <taxon>Hyaloscypha</taxon>
        <taxon>Hyaloscypha bicolor</taxon>
    </lineage>
</organism>
<dbReference type="InParanoid" id="A0A2J6TWE3"/>
<dbReference type="PANTHER" id="PTHR13200">
    <property type="entry name" value="EEF1A LYSINE METHYLTRANSFERASE 1"/>
    <property type="match status" value="1"/>
</dbReference>
<sequence>MDEPEDDMVLALSTSTLDALKEFYADRDARLKQFEDLKNIAEENASSNIPLTMDAFAEDWNESQFWYSDETAKTLAEEVLRGADRKKSIAVMSAPSVFVQLKNLLAESGKDADEKPTLYLLEFDRRFEVFPEFVFYDFNDPLSLPPRMKGTVDNIICDPPFLSEDCHTKAAMTVRWLSKSWGVADDKRSTDPRLIICTGERMETLINKLYRPQGIQTTTFEPVHSKGLSNEFLCYANFECDNWKWKEQGGSGL</sequence>
<dbReference type="InterPro" id="IPR019369">
    <property type="entry name" value="Efm5/EEF1AKMT1"/>
</dbReference>
<dbReference type="STRING" id="1095630.A0A2J6TWE3"/>
<comment type="similarity">
    <text evidence="5">Belongs to the class I-like SAM-binding methyltransferase superfamily. EFM5 family.</text>
</comment>
<keyword evidence="7" id="KW-1185">Reference proteome</keyword>
<protein>
    <recommendedName>
        <fullName evidence="5">Protein-lysine N-methyltransferase EFM5</fullName>
        <ecNumber evidence="5">2.1.1.-</ecNumber>
    </recommendedName>
    <alternativeName>
        <fullName evidence="5">Elongation factor methyltransferase 5</fullName>
    </alternativeName>
</protein>
<keyword evidence="3 5" id="KW-0489">Methyltransferase</keyword>
<evidence type="ECO:0000313" key="6">
    <source>
        <dbReference type="EMBL" id="PMD67343.1"/>
    </source>
</evidence>
<dbReference type="PANTHER" id="PTHR13200:SF0">
    <property type="entry name" value="EEF1A LYSINE METHYLTRANSFERASE 1"/>
    <property type="match status" value="1"/>
</dbReference>
<dbReference type="EC" id="2.1.1.-" evidence="5"/>
<comment type="function">
    <text evidence="5">S-adenosyl-L-methionine-dependent protein-lysine N-methyltransferase that trimethylates elongation factor 1-alpha at 'Lys-79'.</text>
</comment>
<dbReference type="GO" id="GO:0005737">
    <property type="term" value="C:cytoplasm"/>
    <property type="evidence" value="ECO:0007669"/>
    <property type="project" value="UniProtKB-SubCell"/>
</dbReference>
<evidence type="ECO:0000313" key="7">
    <source>
        <dbReference type="Proteomes" id="UP000235371"/>
    </source>
</evidence>
<evidence type="ECO:0000256" key="1">
    <source>
        <dbReference type="ARBA" id="ARBA00004496"/>
    </source>
</evidence>
<name>A0A2J6TWE3_9HELO</name>
<dbReference type="Pfam" id="PF10237">
    <property type="entry name" value="N6-adenineMlase"/>
    <property type="match status" value="1"/>
</dbReference>
<comment type="subcellular location">
    <subcellularLocation>
        <location evidence="1 5">Cytoplasm</location>
    </subcellularLocation>
</comment>
<evidence type="ECO:0000256" key="5">
    <source>
        <dbReference type="HAMAP-Rule" id="MF_03187"/>
    </source>
</evidence>
<proteinExistence type="inferred from homology"/>
<keyword evidence="4 5" id="KW-0808">Transferase</keyword>